<evidence type="ECO:0000313" key="3">
    <source>
        <dbReference type="Proteomes" id="UP000290439"/>
    </source>
</evidence>
<name>A0A4U8VYB7_9NOCA</name>
<dbReference type="InterPro" id="IPR036465">
    <property type="entry name" value="vWFA_dom_sf"/>
</dbReference>
<dbReference type="PROSITE" id="PS50234">
    <property type="entry name" value="VWFA"/>
    <property type="match status" value="1"/>
</dbReference>
<feature type="domain" description="VWFA" evidence="1">
    <location>
        <begin position="343"/>
        <end position="536"/>
    </location>
</feature>
<dbReference type="Pfam" id="PF00092">
    <property type="entry name" value="VWA"/>
    <property type="match status" value="1"/>
</dbReference>
<dbReference type="Proteomes" id="UP000290439">
    <property type="component" value="Chromosome"/>
</dbReference>
<dbReference type="InterPro" id="IPR002035">
    <property type="entry name" value="VWF_A"/>
</dbReference>
<dbReference type="Gene3D" id="3.40.50.410">
    <property type="entry name" value="von Willebrand factor, type A domain"/>
    <property type="match status" value="1"/>
</dbReference>
<evidence type="ECO:0000313" key="2">
    <source>
        <dbReference type="EMBL" id="VFA97479.1"/>
    </source>
</evidence>
<dbReference type="EMBL" id="LR215973">
    <property type="protein sequence ID" value="VFA97479.1"/>
    <property type="molecule type" value="Genomic_DNA"/>
</dbReference>
<reference evidence="2 3" key="1">
    <citation type="submission" date="2019-02" db="EMBL/GenBank/DDBJ databases">
        <authorList>
            <consortium name="Pathogen Informatics"/>
        </authorList>
    </citation>
    <scope>NUCLEOTIDE SEQUENCE [LARGE SCALE GENOMIC DNA]</scope>
    <source>
        <strain evidence="2 3">3012STDY6756504</strain>
    </source>
</reference>
<accession>A0A4U8VYB7</accession>
<organism evidence="2 3">
    <name type="scientific">Nocardia cyriacigeorgica</name>
    <dbReference type="NCBI Taxonomy" id="135487"/>
    <lineage>
        <taxon>Bacteria</taxon>
        <taxon>Bacillati</taxon>
        <taxon>Actinomycetota</taxon>
        <taxon>Actinomycetes</taxon>
        <taxon>Mycobacteriales</taxon>
        <taxon>Nocardiaceae</taxon>
        <taxon>Nocardia</taxon>
    </lineage>
</organism>
<gene>
    <name evidence="2" type="ORF">NCTC10797_01242</name>
</gene>
<sequence length="536" mass="54514">MVAVLLLVGAVFGWFQLRDRSSSDSSAAAAECVEGDTVLNVTVDPSIEAPVRMIADRYNATEPIVGDHCVTVAVQGRPASAVVATFTANAPWDPALGPQPALWIPESMRQIESVRVPGLIQGTPASVAVSPIALAVPGELGAALQRAGIAWADLPRLQRSSLDELQLPWGGLAMAMPPGDATLAAATAVASGVSGTEPLTEEAARSGQVVAAVSALATSAPEVADTRSALGALTSAPPAAAALHAVAATEQQINAHGGLTAFVPAGAAPVADYPAAMMTGHWVDTAQNRAAGVFVDYLRAPQQAAVFAAAGFGPAPATTAAVPTRAALDKVRATLDDPVLGVSATVLLDVSASMAGTDGSTTRLTNTLGALRSTMNVMPPDFGLGVWTFGKNLDGTTPYRVQAATAPLAAEHRTEVTASLNAIRPSDLRADQCYPALLAAYRAAVSGYTSGRTNSVLLITDGPEDDSALTGAQLLADLTAAADPATPVRVDVIVIGAEGTDTLRSVTERTGGTYTRVPTSNDISFGTAMVQALTTT</sequence>
<dbReference type="AlphaFoldDB" id="A0A4U8VYB7"/>
<dbReference type="Pfam" id="PF13531">
    <property type="entry name" value="SBP_bac_11"/>
    <property type="match status" value="1"/>
</dbReference>
<dbReference type="SUPFAM" id="SSF53850">
    <property type="entry name" value="Periplasmic binding protein-like II"/>
    <property type="match status" value="1"/>
</dbReference>
<evidence type="ECO:0000259" key="1">
    <source>
        <dbReference type="PROSITE" id="PS50234"/>
    </source>
</evidence>
<dbReference type="SMART" id="SM00327">
    <property type="entry name" value="VWA"/>
    <property type="match status" value="1"/>
</dbReference>
<proteinExistence type="predicted"/>
<dbReference type="SUPFAM" id="SSF53300">
    <property type="entry name" value="vWA-like"/>
    <property type="match status" value="1"/>
</dbReference>
<protein>
    <recommendedName>
        <fullName evidence="1">VWFA domain-containing protein</fullName>
    </recommendedName>
</protein>